<gene>
    <name evidence="10" type="ORF">P9989_07970</name>
</gene>
<dbReference type="Gene3D" id="6.20.190.10">
    <property type="entry name" value="Nutrient germinant receptor protein C, domain 1"/>
    <property type="match status" value="1"/>
</dbReference>
<dbReference type="InterPro" id="IPR046953">
    <property type="entry name" value="Spore_GerAC-like_C"/>
</dbReference>
<dbReference type="PROSITE" id="PS51257">
    <property type="entry name" value="PROKAR_LIPOPROTEIN"/>
    <property type="match status" value="1"/>
</dbReference>
<dbReference type="InterPro" id="IPR057336">
    <property type="entry name" value="GerAC_N"/>
</dbReference>
<dbReference type="Pfam" id="PF05504">
    <property type="entry name" value="Spore_GerAC"/>
    <property type="match status" value="1"/>
</dbReference>
<name>A0ABY8J1A9_9BACI</name>
<dbReference type="Pfam" id="PF25198">
    <property type="entry name" value="Spore_GerAC_N"/>
    <property type="match status" value="1"/>
</dbReference>
<dbReference type="PANTHER" id="PTHR35789">
    <property type="entry name" value="SPORE GERMINATION PROTEIN B3"/>
    <property type="match status" value="1"/>
</dbReference>
<evidence type="ECO:0000256" key="5">
    <source>
        <dbReference type="ARBA" id="ARBA00023136"/>
    </source>
</evidence>
<dbReference type="NCBIfam" id="TIGR02887">
    <property type="entry name" value="spore_ger_x_C"/>
    <property type="match status" value="1"/>
</dbReference>
<keyword evidence="5" id="KW-0472">Membrane</keyword>
<comment type="similarity">
    <text evidence="2">Belongs to the GerABKC lipoprotein family.</text>
</comment>
<evidence type="ECO:0000256" key="1">
    <source>
        <dbReference type="ARBA" id="ARBA00004635"/>
    </source>
</evidence>
<dbReference type="RefSeq" id="WP_283078242.1">
    <property type="nucleotide sequence ID" value="NZ_CP121671.1"/>
</dbReference>
<keyword evidence="4" id="KW-0732">Signal</keyword>
<sequence length="398" mass="44090">MSKKGISLFFSFLSIVILTGCWDQVQIEQRGFVLGAAIDLSESEKVTQSAEAPSFALTYQIVSPGGMGGAGGKKQGQGGQQKPYFNVTGHGSNIFDITREMATKTSRTPYLGHNQIIVISSEAAKIPHAFANVLDLFMRDHEMRRTVKVFIAKDRAKSVFEFKPQTEKLPVVHINSLTENSRKNIALTPPLQIGEIHEYLLTGRSVAIPGIAITEQGRPKINWTAVYHGPSHKMIGVLNNEETQGLNLIMGKVDGGAVTVNIEDHSVVYEIRRAKANIRTEIKGKDDIHFTVTIETEGRIAESFGNIDYSDPANVSKVEKKVEKELKRLANVSLEKLHEDLQVDVFDFGRKVKASDYALWTSIKQNWDSGENYFAKSNITVKTKAVVRSEGSVIKTEK</sequence>
<evidence type="ECO:0000256" key="6">
    <source>
        <dbReference type="ARBA" id="ARBA00023139"/>
    </source>
</evidence>
<keyword evidence="7" id="KW-0449">Lipoprotein</keyword>
<keyword evidence="6" id="KW-0564">Palmitate</keyword>
<keyword evidence="11" id="KW-1185">Reference proteome</keyword>
<evidence type="ECO:0000256" key="3">
    <source>
        <dbReference type="ARBA" id="ARBA00022544"/>
    </source>
</evidence>
<comment type="subcellular location">
    <subcellularLocation>
        <location evidence="1">Membrane</location>
        <topology evidence="1">Lipid-anchor</topology>
    </subcellularLocation>
</comment>
<dbReference type="Gene3D" id="3.30.300.210">
    <property type="entry name" value="Nutrient germinant receptor protein C, domain 3"/>
    <property type="match status" value="1"/>
</dbReference>
<evidence type="ECO:0000259" key="8">
    <source>
        <dbReference type="Pfam" id="PF05504"/>
    </source>
</evidence>
<dbReference type="InterPro" id="IPR008844">
    <property type="entry name" value="Spore_GerAC-like"/>
</dbReference>
<feature type="domain" description="Spore germination GerAC-like C-terminal" evidence="8">
    <location>
        <begin position="232"/>
        <end position="391"/>
    </location>
</feature>
<evidence type="ECO:0000313" key="10">
    <source>
        <dbReference type="EMBL" id="WFT76288.1"/>
    </source>
</evidence>
<accession>A0ABY8J1A9</accession>
<evidence type="ECO:0000256" key="7">
    <source>
        <dbReference type="ARBA" id="ARBA00023288"/>
    </source>
</evidence>
<dbReference type="EMBL" id="CP121671">
    <property type="protein sequence ID" value="WFT76288.1"/>
    <property type="molecule type" value="Genomic_DNA"/>
</dbReference>
<proteinExistence type="inferred from homology"/>
<feature type="domain" description="Spore germination protein N-terminal" evidence="9">
    <location>
        <begin position="23"/>
        <end position="212"/>
    </location>
</feature>
<dbReference type="Proteomes" id="UP001221597">
    <property type="component" value="Chromosome"/>
</dbReference>
<evidence type="ECO:0000256" key="4">
    <source>
        <dbReference type="ARBA" id="ARBA00022729"/>
    </source>
</evidence>
<dbReference type="PANTHER" id="PTHR35789:SF1">
    <property type="entry name" value="SPORE GERMINATION PROTEIN B3"/>
    <property type="match status" value="1"/>
</dbReference>
<organism evidence="10 11">
    <name type="scientific">Halobacillus naozhouensis</name>
    <dbReference type="NCBI Taxonomy" id="554880"/>
    <lineage>
        <taxon>Bacteria</taxon>
        <taxon>Bacillati</taxon>
        <taxon>Bacillota</taxon>
        <taxon>Bacilli</taxon>
        <taxon>Bacillales</taxon>
        <taxon>Bacillaceae</taxon>
        <taxon>Halobacillus</taxon>
    </lineage>
</organism>
<evidence type="ECO:0000259" key="9">
    <source>
        <dbReference type="Pfam" id="PF25198"/>
    </source>
</evidence>
<dbReference type="InterPro" id="IPR038501">
    <property type="entry name" value="Spore_GerAC_C_sf"/>
</dbReference>
<keyword evidence="3" id="KW-0309">Germination</keyword>
<evidence type="ECO:0000313" key="11">
    <source>
        <dbReference type="Proteomes" id="UP001221597"/>
    </source>
</evidence>
<evidence type="ECO:0000256" key="2">
    <source>
        <dbReference type="ARBA" id="ARBA00007886"/>
    </source>
</evidence>
<protein>
    <submittedName>
        <fullName evidence="10">Ger(X)C family spore germination protein</fullName>
    </submittedName>
</protein>
<reference evidence="10 11" key="1">
    <citation type="submission" date="2023-04" db="EMBL/GenBank/DDBJ databases">
        <title>Genome sequence of Halobacillus naozhouensis KACC 21980.</title>
        <authorList>
            <person name="Kim S."/>
            <person name="Heo J."/>
            <person name="Kwon S.-W."/>
        </authorList>
    </citation>
    <scope>NUCLEOTIDE SEQUENCE [LARGE SCALE GENOMIC DNA]</scope>
    <source>
        <strain evidence="10 11">KCTC 13234</strain>
    </source>
</reference>